<reference evidence="4" key="1">
    <citation type="submission" date="2016-10" db="EMBL/GenBank/DDBJ databases">
        <authorList>
            <person name="Varghese N."/>
            <person name="Submissions S."/>
        </authorList>
    </citation>
    <scope>NUCLEOTIDE SEQUENCE [LARGE SCALE GENOMIC DNA]</scope>
    <source>
        <strain evidence="4">Nm76</strain>
    </source>
</reference>
<sequence>MRLNGIVEINETEKLNVPIGAVFEVNLAVPHV</sequence>
<keyword evidence="4" id="KW-1185">Reference proteome</keyword>
<accession>A0A1H8VKU8</accession>
<evidence type="ECO:0000313" key="2">
    <source>
        <dbReference type="EMBL" id="SEP16072.1"/>
    </source>
</evidence>
<dbReference type="EMBL" id="FODO01000064">
    <property type="protein sequence ID" value="SEP16072.1"/>
    <property type="molecule type" value="Genomic_DNA"/>
</dbReference>
<feature type="non-terminal residue" evidence="2">
    <location>
        <position position="32"/>
    </location>
</feature>
<evidence type="ECO:0000313" key="1">
    <source>
        <dbReference type="EMBL" id="SEO96603.1"/>
    </source>
</evidence>
<organism evidence="2 4">
    <name type="scientific">Nitrosomonas oligotropha</name>
    <dbReference type="NCBI Taxonomy" id="42354"/>
    <lineage>
        <taxon>Bacteria</taxon>
        <taxon>Pseudomonadati</taxon>
        <taxon>Pseudomonadota</taxon>
        <taxon>Betaproteobacteria</taxon>
        <taxon>Nitrosomonadales</taxon>
        <taxon>Nitrosomonadaceae</taxon>
        <taxon>Nitrosomonas</taxon>
    </lineage>
</organism>
<dbReference type="EMBL" id="FODO01000029">
    <property type="protein sequence ID" value="SEO96603.1"/>
    <property type="molecule type" value="Genomic_DNA"/>
</dbReference>
<protein>
    <submittedName>
        <fullName evidence="2">Uncharacterized protein</fullName>
    </submittedName>
</protein>
<name>A0A1H8VKU8_9PROT</name>
<dbReference type="STRING" id="42354.SAMN05216333_12930"/>
<evidence type="ECO:0000313" key="3">
    <source>
        <dbReference type="EMBL" id="SEP17953.1"/>
    </source>
</evidence>
<evidence type="ECO:0000313" key="4">
    <source>
        <dbReference type="Proteomes" id="UP000198814"/>
    </source>
</evidence>
<proteinExistence type="predicted"/>
<dbReference type="EMBL" id="FODO01000076">
    <property type="protein sequence ID" value="SEP17953.1"/>
    <property type="molecule type" value="Genomic_DNA"/>
</dbReference>
<gene>
    <name evidence="1" type="ORF">SAMN05216333_12930</name>
    <name evidence="2" type="ORF">SAMN05216333_1645</name>
    <name evidence="3" type="ORF">SAMN05216333_1761</name>
</gene>
<reference evidence="2" key="2">
    <citation type="submission" date="2016-10" db="EMBL/GenBank/DDBJ databases">
        <authorList>
            <person name="de Groot N.N."/>
        </authorList>
    </citation>
    <scope>NUCLEOTIDE SEQUENCE [LARGE SCALE GENOMIC DNA]</scope>
    <source>
        <strain evidence="2">Nm76</strain>
    </source>
</reference>
<dbReference type="AlphaFoldDB" id="A0A1H8VKU8"/>
<dbReference type="Proteomes" id="UP000198814">
    <property type="component" value="Unassembled WGS sequence"/>
</dbReference>